<feature type="compositionally biased region" description="Low complexity" evidence="1">
    <location>
        <begin position="243"/>
        <end position="263"/>
    </location>
</feature>
<feature type="compositionally biased region" description="Polar residues" evidence="1">
    <location>
        <begin position="264"/>
        <end position="273"/>
    </location>
</feature>
<dbReference type="Gene3D" id="2.30.29.30">
    <property type="entry name" value="Pleckstrin-homology domain (PH domain)/Phosphotyrosine-binding domain (PTB)"/>
    <property type="match status" value="1"/>
</dbReference>
<feature type="region of interest" description="Disordered" evidence="1">
    <location>
        <begin position="241"/>
        <end position="273"/>
    </location>
</feature>
<organism evidence="3 4">
    <name type="scientific">Clupea harengus</name>
    <name type="common">Atlantic herring</name>
    <dbReference type="NCBI Taxonomy" id="7950"/>
    <lineage>
        <taxon>Eukaryota</taxon>
        <taxon>Metazoa</taxon>
        <taxon>Chordata</taxon>
        <taxon>Craniata</taxon>
        <taxon>Vertebrata</taxon>
        <taxon>Euteleostomi</taxon>
        <taxon>Actinopterygii</taxon>
        <taxon>Neopterygii</taxon>
        <taxon>Teleostei</taxon>
        <taxon>Clupei</taxon>
        <taxon>Clupeiformes</taxon>
        <taxon>Clupeoidei</taxon>
        <taxon>Clupeidae</taxon>
        <taxon>Clupea</taxon>
    </lineage>
</organism>
<feature type="compositionally biased region" description="Polar residues" evidence="1">
    <location>
        <begin position="194"/>
        <end position="215"/>
    </location>
</feature>
<gene>
    <name evidence="4" type="primary">LOC105893312</name>
</gene>
<reference evidence="4" key="1">
    <citation type="submission" date="2025-08" db="UniProtKB">
        <authorList>
            <consortium name="RefSeq"/>
        </authorList>
    </citation>
    <scope>IDENTIFICATION</scope>
</reference>
<dbReference type="RefSeq" id="XP_012675160.2">
    <property type="nucleotide sequence ID" value="XM_012819706.3"/>
</dbReference>
<feature type="region of interest" description="Disordered" evidence="1">
    <location>
        <begin position="424"/>
        <end position="450"/>
    </location>
</feature>
<keyword evidence="3" id="KW-1185">Reference proteome</keyword>
<feature type="compositionally biased region" description="Basic and acidic residues" evidence="1">
    <location>
        <begin position="438"/>
        <end position="450"/>
    </location>
</feature>
<dbReference type="KEGG" id="char:105893312"/>
<dbReference type="InterPro" id="IPR045255">
    <property type="entry name" value="RanBP1-like"/>
</dbReference>
<dbReference type="GO" id="GO:0006611">
    <property type="term" value="P:protein export from nucleus"/>
    <property type="evidence" value="ECO:0007669"/>
    <property type="project" value="TreeGrafter"/>
</dbReference>
<dbReference type="OrthoDB" id="185618at2759"/>
<dbReference type="AlphaFoldDB" id="A0A6P3VLK6"/>
<dbReference type="GeneID" id="105893312"/>
<dbReference type="SMART" id="SM00160">
    <property type="entry name" value="RanBD"/>
    <property type="match status" value="1"/>
</dbReference>
<dbReference type="CDD" id="cd13180">
    <property type="entry name" value="RanBD_RanBP3"/>
    <property type="match status" value="1"/>
</dbReference>
<dbReference type="PANTHER" id="PTHR23138">
    <property type="entry name" value="RAN BINDING PROTEIN"/>
    <property type="match status" value="1"/>
</dbReference>
<evidence type="ECO:0000313" key="3">
    <source>
        <dbReference type="Proteomes" id="UP000515152"/>
    </source>
</evidence>
<dbReference type="PROSITE" id="PS50196">
    <property type="entry name" value="RANBD1"/>
    <property type="match status" value="1"/>
</dbReference>
<dbReference type="InterPro" id="IPR011993">
    <property type="entry name" value="PH-like_dom_sf"/>
</dbReference>
<name>A0A6P3VLK6_CLUHA</name>
<dbReference type="Proteomes" id="UP000515152">
    <property type="component" value="Chromosome 21"/>
</dbReference>
<dbReference type="SUPFAM" id="SSF50729">
    <property type="entry name" value="PH domain-like"/>
    <property type="match status" value="1"/>
</dbReference>
<accession>A0A6P3VLK6</accession>
<evidence type="ECO:0000313" key="4">
    <source>
        <dbReference type="RefSeq" id="XP_012675160.2"/>
    </source>
</evidence>
<sequence>MMTMSSSLSSSELYPVSSALKITGTSHSRASQGDSEFSSCSVPGFVKDRIYDNTKEKPVLAPPVFVFQRFASMKRRAEDDVNGPTMKRVRSFTYPSINGRTRRGSTERDRRVLSSSFAFPPPLPVSRSNVFMPSTRCNANKVSPDIASVGPPCVRVKRALLRPAVLLAPKPWRDRPHLKVSLNSADDLDRDSIDQQTSPSAFDQLPSSPSDSSHVTGEGAKQSRIQFVFGENMSERVLNPLKSPYSEDASDSDSSSSDSDLSSPETSHTSTVKHSLWESAAATTASCRRHCLLKQVQVITGEERESNVVQLSCKLFVLEKGTQSWSERGRGILRLNDLATGNRGELQSRIVMRHQGSLKLILNTKLWPHTQLKRPARRNLQVTATDLESHAVRVFLIQAGARDISRLHAAIHHRLVGMHCRAGLRGRGRSSEDEDERGDCRKDTQEAWSP</sequence>
<dbReference type="InterPro" id="IPR000156">
    <property type="entry name" value="Ran_bind_dom"/>
</dbReference>
<protein>
    <submittedName>
        <fullName evidence="4">Ran-binding protein 3-like isoform X1</fullName>
    </submittedName>
</protein>
<evidence type="ECO:0000259" key="2">
    <source>
        <dbReference type="PROSITE" id="PS50196"/>
    </source>
</evidence>
<proteinExistence type="predicted"/>
<dbReference type="Pfam" id="PF00638">
    <property type="entry name" value="Ran_BP1"/>
    <property type="match status" value="1"/>
</dbReference>
<feature type="region of interest" description="Disordered" evidence="1">
    <location>
        <begin position="186"/>
        <end position="220"/>
    </location>
</feature>
<evidence type="ECO:0000256" key="1">
    <source>
        <dbReference type="SAM" id="MobiDB-lite"/>
    </source>
</evidence>
<feature type="domain" description="RanBD1" evidence="2">
    <location>
        <begin position="292"/>
        <end position="373"/>
    </location>
</feature>
<dbReference type="PANTHER" id="PTHR23138:SF88">
    <property type="entry name" value="RAN-BINDING PROTEIN 3-LIKE"/>
    <property type="match status" value="1"/>
</dbReference>